<dbReference type="GO" id="GO:0005524">
    <property type="term" value="F:ATP binding"/>
    <property type="evidence" value="ECO:0007669"/>
    <property type="project" value="InterPro"/>
</dbReference>
<reference evidence="2" key="1">
    <citation type="submission" date="2023-02" db="EMBL/GenBank/DDBJ databases">
        <authorList>
            <person name="Palmer J.M."/>
        </authorList>
    </citation>
    <scope>NUCLEOTIDE SEQUENCE</scope>
    <source>
        <strain evidence="2">FW57</strain>
    </source>
</reference>
<dbReference type="Proteomes" id="UP001197093">
    <property type="component" value="Unassembled WGS sequence"/>
</dbReference>
<dbReference type="Gene3D" id="1.20.120.1020">
    <property type="entry name" value="Prion-inhibition and propagation, HeLo domain"/>
    <property type="match status" value="1"/>
</dbReference>
<dbReference type="InterPro" id="IPR011009">
    <property type="entry name" value="Kinase-like_dom_sf"/>
</dbReference>
<dbReference type="InterPro" id="IPR038305">
    <property type="entry name" value="HeLo_sf"/>
</dbReference>
<dbReference type="PANTHER" id="PTHR37542:SF3">
    <property type="entry name" value="PRION-INHIBITION AND PROPAGATION HELO DOMAIN-CONTAINING PROTEIN"/>
    <property type="match status" value="1"/>
</dbReference>
<accession>A0AAD4HWH7</accession>
<sequence>MAEGHAYAGTAFGALGALDVILRRCMEGFAFWQRINDSSESARNFQALLDWQRIKLAVWAQAWGIESGNHRKDRWFCMYEADVMDRLRVIHRVFSNFSNPNSPAPVLNQTHTLAMDVLPRVNPFRAASPGPNSLGNLYLPNEPEPGFNMPVGVKWALQEDKLKDGLSYLTRLIDDLHSVFPPPRLDPARALVLSDLLITRDPNELARISRVENIDPAHAALAWMASVAHRPYGAHLGTNQLHASHLVPIERKEGDAKFMARYQGELVFVEEKYCAAPWGQQEQLNVLKARIDNIVVRLQNADKPMELRTLPCRGGVFSKARSTAEDLTAWTYNIVYRADNPFFVSLQDILRRENGGLDRARLPLGKRFAVGQMLARALMYLHLANWLHKAVRSENVVFFVEEKESVHLDLPYLTGFEHSRLDAPGEQTENVEERRDHKFYRHPKAMTVPVADLKQPLGGPGRHSKVYDIYSLGVVLLEIGLFNTAEKIVGKHLEEKDQTPERIRKVMVERAIPALRFHMGDSYADATLACLDGSLDKFTRESIRLPFYNDVVCRLELCRA</sequence>
<name>A0AAD4HWH7_9PEZI</name>
<evidence type="ECO:0000313" key="2">
    <source>
        <dbReference type="EMBL" id="KAG7285991.1"/>
    </source>
</evidence>
<dbReference type="Gene3D" id="1.10.510.10">
    <property type="entry name" value="Transferase(Phosphotransferase) domain 1"/>
    <property type="match status" value="1"/>
</dbReference>
<gene>
    <name evidence="2" type="ORF">NEMBOFW57_008287</name>
</gene>
<dbReference type="PANTHER" id="PTHR37542">
    <property type="entry name" value="HELO DOMAIN-CONTAINING PROTEIN-RELATED"/>
    <property type="match status" value="1"/>
</dbReference>
<dbReference type="SUPFAM" id="SSF56112">
    <property type="entry name" value="Protein kinase-like (PK-like)"/>
    <property type="match status" value="1"/>
</dbReference>
<evidence type="ECO:0000313" key="3">
    <source>
        <dbReference type="Proteomes" id="UP001197093"/>
    </source>
</evidence>
<keyword evidence="3" id="KW-1185">Reference proteome</keyword>
<comment type="caution">
    <text evidence="2">The sequence shown here is derived from an EMBL/GenBank/DDBJ whole genome shotgun (WGS) entry which is preliminary data.</text>
</comment>
<dbReference type="InterPro" id="IPR056002">
    <property type="entry name" value="DUF7580"/>
</dbReference>
<evidence type="ECO:0000259" key="1">
    <source>
        <dbReference type="PROSITE" id="PS50011"/>
    </source>
</evidence>
<dbReference type="AlphaFoldDB" id="A0AAD4HWH7"/>
<dbReference type="EMBL" id="JAHCVI010000004">
    <property type="protein sequence ID" value="KAG7285991.1"/>
    <property type="molecule type" value="Genomic_DNA"/>
</dbReference>
<proteinExistence type="predicted"/>
<dbReference type="Pfam" id="PF14479">
    <property type="entry name" value="HeLo"/>
    <property type="match status" value="1"/>
</dbReference>
<dbReference type="Pfam" id="PF24476">
    <property type="entry name" value="DUF7580"/>
    <property type="match status" value="1"/>
</dbReference>
<dbReference type="InterPro" id="IPR029498">
    <property type="entry name" value="HeLo_dom"/>
</dbReference>
<dbReference type="GO" id="GO:0004672">
    <property type="term" value="F:protein kinase activity"/>
    <property type="evidence" value="ECO:0007669"/>
    <property type="project" value="InterPro"/>
</dbReference>
<dbReference type="PROSITE" id="PS50011">
    <property type="entry name" value="PROTEIN_KINASE_DOM"/>
    <property type="match status" value="1"/>
</dbReference>
<organism evidence="2 3">
    <name type="scientific">Staphylotrichum longicolle</name>
    <dbReference type="NCBI Taxonomy" id="669026"/>
    <lineage>
        <taxon>Eukaryota</taxon>
        <taxon>Fungi</taxon>
        <taxon>Dikarya</taxon>
        <taxon>Ascomycota</taxon>
        <taxon>Pezizomycotina</taxon>
        <taxon>Sordariomycetes</taxon>
        <taxon>Sordariomycetidae</taxon>
        <taxon>Sordariales</taxon>
        <taxon>Chaetomiaceae</taxon>
        <taxon>Staphylotrichum</taxon>
    </lineage>
</organism>
<dbReference type="InterPro" id="IPR000719">
    <property type="entry name" value="Prot_kinase_dom"/>
</dbReference>
<feature type="domain" description="Protein kinase" evidence="1">
    <location>
        <begin position="247"/>
        <end position="560"/>
    </location>
</feature>
<protein>
    <recommendedName>
        <fullName evidence="1">Protein kinase domain-containing protein</fullName>
    </recommendedName>
</protein>